<evidence type="ECO:0000313" key="2">
    <source>
        <dbReference type="EMBL" id="GAA5510026.1"/>
    </source>
</evidence>
<comment type="caution">
    <text evidence="2">The sequence shown here is derived from an EMBL/GenBank/DDBJ whole genome shotgun (WGS) entry which is preliminary data.</text>
</comment>
<keyword evidence="1" id="KW-0812">Transmembrane</keyword>
<organism evidence="2 3">
    <name type="scientific">Novipirellula caenicola</name>
    <dbReference type="NCBI Taxonomy" id="1536901"/>
    <lineage>
        <taxon>Bacteria</taxon>
        <taxon>Pseudomonadati</taxon>
        <taxon>Planctomycetota</taxon>
        <taxon>Planctomycetia</taxon>
        <taxon>Pirellulales</taxon>
        <taxon>Pirellulaceae</taxon>
        <taxon>Novipirellula</taxon>
    </lineage>
</organism>
<keyword evidence="3" id="KW-1185">Reference proteome</keyword>
<gene>
    <name evidence="2" type="ORF">Rcae01_05532</name>
</gene>
<accession>A0ABP9VYW7</accession>
<protein>
    <submittedName>
        <fullName evidence="2">Uncharacterized protein</fullName>
    </submittedName>
</protein>
<sequence length="155" mass="17620">MSKVDKSITIRDKSEHSPVITLLLAQYRNLQTERIVLTTSTRVLWFTLLLALAITPNVSVYSICSCFLMGFVLLIVSLDATRRNRIMESSIRHALVRLDPDREDYYIRVIHGARVRPSGTPVSWAMGVLHHSENLLWCVVGTYVLVGRVIELANR</sequence>
<dbReference type="EMBL" id="BAABRO010000018">
    <property type="protein sequence ID" value="GAA5510026.1"/>
    <property type="molecule type" value="Genomic_DNA"/>
</dbReference>
<keyword evidence="1" id="KW-0472">Membrane</keyword>
<feature type="transmembrane region" description="Helical" evidence="1">
    <location>
        <begin position="60"/>
        <end position="78"/>
    </location>
</feature>
<name>A0ABP9VYW7_9BACT</name>
<reference evidence="2 3" key="1">
    <citation type="submission" date="2024-02" db="EMBL/GenBank/DDBJ databases">
        <title>Rhodopirellula caenicola NBRC 110016.</title>
        <authorList>
            <person name="Ichikawa N."/>
            <person name="Katano-Makiyama Y."/>
            <person name="Hidaka K."/>
        </authorList>
    </citation>
    <scope>NUCLEOTIDE SEQUENCE [LARGE SCALE GENOMIC DNA]</scope>
    <source>
        <strain evidence="2 3">NBRC 110016</strain>
    </source>
</reference>
<feature type="transmembrane region" description="Helical" evidence="1">
    <location>
        <begin position="35"/>
        <end position="54"/>
    </location>
</feature>
<evidence type="ECO:0000256" key="1">
    <source>
        <dbReference type="SAM" id="Phobius"/>
    </source>
</evidence>
<evidence type="ECO:0000313" key="3">
    <source>
        <dbReference type="Proteomes" id="UP001416858"/>
    </source>
</evidence>
<proteinExistence type="predicted"/>
<keyword evidence="1" id="KW-1133">Transmembrane helix</keyword>
<dbReference type="Proteomes" id="UP001416858">
    <property type="component" value="Unassembled WGS sequence"/>
</dbReference>